<dbReference type="SUPFAM" id="SSF46894">
    <property type="entry name" value="C-terminal effector domain of the bipartite response regulators"/>
    <property type="match status" value="1"/>
</dbReference>
<reference evidence="5 6" key="1">
    <citation type="submission" date="2007-05" db="EMBL/GenBank/DDBJ databases">
        <title>Complete sequence of Geobacter uraniireducens Rf4.</title>
        <authorList>
            <consortium name="US DOE Joint Genome Institute"/>
            <person name="Copeland A."/>
            <person name="Lucas S."/>
            <person name="Lapidus A."/>
            <person name="Barry K."/>
            <person name="Detter J.C."/>
            <person name="Glavina del Rio T."/>
            <person name="Hammon N."/>
            <person name="Israni S."/>
            <person name="Dalin E."/>
            <person name="Tice H."/>
            <person name="Pitluck S."/>
            <person name="Chertkov O."/>
            <person name="Brettin T."/>
            <person name="Bruce D."/>
            <person name="Han C."/>
            <person name="Schmutz J."/>
            <person name="Larimer F."/>
            <person name="Land M."/>
            <person name="Hauser L."/>
            <person name="Kyrpides N."/>
            <person name="Mikhailova N."/>
            <person name="Shelobolina E."/>
            <person name="Aklujkar M."/>
            <person name="Lovley D."/>
            <person name="Richardson P."/>
        </authorList>
    </citation>
    <scope>NUCLEOTIDE SEQUENCE [LARGE SCALE GENOMIC DNA]</scope>
    <source>
        <strain evidence="5 6">Rf4</strain>
    </source>
</reference>
<dbReference type="InterPro" id="IPR036388">
    <property type="entry name" value="WH-like_DNA-bd_sf"/>
</dbReference>
<protein>
    <submittedName>
        <fullName evidence="5">Putative GAF sensor protein</fullName>
    </submittedName>
</protein>
<keyword evidence="1" id="KW-0805">Transcription regulation</keyword>
<dbReference type="EMBL" id="CP000698">
    <property type="protein sequence ID" value="ABQ27490.1"/>
    <property type="molecule type" value="Genomic_DNA"/>
</dbReference>
<dbReference type="KEGG" id="gur:Gura_3333"/>
<dbReference type="InterPro" id="IPR000792">
    <property type="entry name" value="Tscrpt_reg_LuxR_C"/>
</dbReference>
<dbReference type="CDD" id="cd06170">
    <property type="entry name" value="LuxR_C_like"/>
    <property type="match status" value="1"/>
</dbReference>
<keyword evidence="3" id="KW-0804">Transcription</keyword>
<dbReference type="AlphaFoldDB" id="A5G6S2"/>
<feature type="domain" description="HTH luxR-type" evidence="4">
    <location>
        <begin position="266"/>
        <end position="331"/>
    </location>
</feature>
<dbReference type="PRINTS" id="PR00038">
    <property type="entry name" value="HTHLUXR"/>
</dbReference>
<organism evidence="5 6">
    <name type="scientific">Geotalea uraniireducens (strain Rf4)</name>
    <name type="common">Geobacter uraniireducens</name>
    <dbReference type="NCBI Taxonomy" id="351605"/>
    <lineage>
        <taxon>Bacteria</taxon>
        <taxon>Pseudomonadati</taxon>
        <taxon>Thermodesulfobacteriota</taxon>
        <taxon>Desulfuromonadia</taxon>
        <taxon>Geobacterales</taxon>
        <taxon>Geobacteraceae</taxon>
        <taxon>Geotalea</taxon>
    </lineage>
</organism>
<evidence type="ECO:0000259" key="4">
    <source>
        <dbReference type="PROSITE" id="PS50043"/>
    </source>
</evidence>
<accession>A5G6S2</accession>
<name>A5G6S2_GEOUR</name>
<dbReference type="Pfam" id="PF00196">
    <property type="entry name" value="GerE"/>
    <property type="match status" value="1"/>
</dbReference>
<dbReference type="HOGENOM" id="CLU_823264_0_0_7"/>
<dbReference type="GO" id="GO:0006355">
    <property type="term" value="P:regulation of DNA-templated transcription"/>
    <property type="evidence" value="ECO:0007669"/>
    <property type="project" value="InterPro"/>
</dbReference>
<dbReference type="Gene3D" id="3.30.450.40">
    <property type="match status" value="1"/>
</dbReference>
<dbReference type="PANTHER" id="PTHR44688:SF16">
    <property type="entry name" value="DNA-BINDING TRANSCRIPTIONAL ACTIVATOR DEVR_DOSR"/>
    <property type="match status" value="1"/>
</dbReference>
<evidence type="ECO:0000313" key="6">
    <source>
        <dbReference type="Proteomes" id="UP000006695"/>
    </source>
</evidence>
<dbReference type="PROSITE" id="PS50043">
    <property type="entry name" value="HTH_LUXR_2"/>
    <property type="match status" value="1"/>
</dbReference>
<gene>
    <name evidence="5" type="ordered locus">Gura_3333</name>
</gene>
<dbReference type="Proteomes" id="UP000006695">
    <property type="component" value="Chromosome"/>
</dbReference>
<dbReference type="SMART" id="SM00421">
    <property type="entry name" value="HTH_LUXR"/>
    <property type="match status" value="1"/>
</dbReference>
<proteinExistence type="predicted"/>
<evidence type="ECO:0000256" key="1">
    <source>
        <dbReference type="ARBA" id="ARBA00023015"/>
    </source>
</evidence>
<dbReference type="RefSeq" id="WP_011940151.1">
    <property type="nucleotide sequence ID" value="NC_009483.1"/>
</dbReference>
<dbReference type="PANTHER" id="PTHR44688">
    <property type="entry name" value="DNA-BINDING TRANSCRIPTIONAL ACTIVATOR DEVR_DOSR"/>
    <property type="match status" value="1"/>
</dbReference>
<keyword evidence="2" id="KW-0238">DNA-binding</keyword>
<dbReference type="Gene3D" id="1.10.10.10">
    <property type="entry name" value="Winged helix-like DNA-binding domain superfamily/Winged helix DNA-binding domain"/>
    <property type="match status" value="1"/>
</dbReference>
<evidence type="ECO:0000256" key="2">
    <source>
        <dbReference type="ARBA" id="ARBA00023125"/>
    </source>
</evidence>
<dbReference type="InterPro" id="IPR016032">
    <property type="entry name" value="Sig_transdc_resp-reg_C-effctor"/>
</dbReference>
<dbReference type="InterPro" id="IPR029016">
    <property type="entry name" value="GAF-like_dom_sf"/>
</dbReference>
<keyword evidence="6" id="KW-1185">Reference proteome</keyword>
<dbReference type="GO" id="GO:0003677">
    <property type="term" value="F:DNA binding"/>
    <property type="evidence" value="ECO:0007669"/>
    <property type="project" value="UniProtKB-KW"/>
</dbReference>
<evidence type="ECO:0000313" key="5">
    <source>
        <dbReference type="EMBL" id="ABQ27490.1"/>
    </source>
</evidence>
<sequence>MAISARDYRKILEIIDIIYSVPDRSAMFRAVCEKLQKFIGIYSAIFAPTDPKTGEYYFNGYEVFNNSEGAMVLYLDHYVTLDPFITCEWYKNANRVARNTDLVLERSLIRSEFACDFLLPLASVFYVLAVSLVSQGDMVGTAGFHRQKQEGDFSDRDKEIINILLPHMARAIRSLFLMQGIELSKEPNGVITTGEDGRPIYMNDAAKLALKGMPMERIPEPGIGSAPAFFKSRLGTYRVRTVPLGRNRRGRLILLERYPAEHRLHPKLDAFKLSRREKEIAVLVIQGYSNREIADLLFISEQTVKDHLHVMFEKAGIRRRGELAAKVLGLRSGIIPL</sequence>
<dbReference type="SUPFAM" id="SSF55781">
    <property type="entry name" value="GAF domain-like"/>
    <property type="match status" value="1"/>
</dbReference>
<evidence type="ECO:0000256" key="3">
    <source>
        <dbReference type="ARBA" id="ARBA00023163"/>
    </source>
</evidence>
<dbReference type="STRING" id="351605.Gura_3333"/>